<dbReference type="InParanoid" id="A0A1Y2M6Q1"/>
<dbReference type="Proteomes" id="UP000193240">
    <property type="component" value="Unassembled WGS sequence"/>
</dbReference>
<proteinExistence type="predicted"/>
<evidence type="ECO:0000259" key="1">
    <source>
        <dbReference type="Pfam" id="PF24864"/>
    </source>
</evidence>
<gene>
    <name evidence="2" type="ORF">B5807_03372</name>
</gene>
<protein>
    <recommendedName>
        <fullName evidence="1">DUF7730 domain-containing protein</fullName>
    </recommendedName>
</protein>
<sequence length="299" mass="35334">MTSLLRLPKNLRDRIWYYAYGDLIIHAQPTYHDQKMKPSGDYAFQYTFCQLGDSTEIPRCNPGVNRDLQNCQRMKFYWPIVCKQYWTQTIEVFYASATFKVESSIHFYILASSQQQSVRRMRNLELHLGLGIKHHNRIWSKERCARVIKHFESLQSLVLLIGLVVQDDSNYTGTYISSGEDGHGSVSRMARLEGVEWQEERNWLPVFLRSFQVHQLQAGRTRVVVFDRKKSKQDFRYHEKDRRRDDTDRKRLEDEAIQASRKLEFEASMRATLLGESINDLFPNREAEDKLLLEEFGHT</sequence>
<dbReference type="PANTHER" id="PTHR38790">
    <property type="entry name" value="2EXR DOMAIN-CONTAINING PROTEIN-RELATED"/>
    <property type="match status" value="1"/>
</dbReference>
<accession>A0A1Y2M6Q1</accession>
<dbReference type="AlphaFoldDB" id="A0A1Y2M6Q1"/>
<evidence type="ECO:0000313" key="2">
    <source>
        <dbReference type="EMBL" id="OSS51760.1"/>
    </source>
</evidence>
<reference evidence="2 3" key="1">
    <citation type="journal article" date="2017" name="Genome Announc.">
        <title>Genome sequence of the saprophytic ascomycete Epicoccum nigrum ICMP 19927 strain isolated from New Zealand.</title>
        <authorList>
            <person name="Fokin M."/>
            <person name="Fleetwood D."/>
            <person name="Weir B.S."/>
            <person name="Villas-Boas S.G."/>
        </authorList>
    </citation>
    <scope>NUCLEOTIDE SEQUENCE [LARGE SCALE GENOMIC DNA]</scope>
    <source>
        <strain evidence="2 3">ICMP 19927</strain>
    </source>
</reference>
<keyword evidence="3" id="KW-1185">Reference proteome</keyword>
<dbReference type="InterPro" id="IPR056632">
    <property type="entry name" value="DUF7730"/>
</dbReference>
<dbReference type="Pfam" id="PF24864">
    <property type="entry name" value="DUF7730"/>
    <property type="match status" value="1"/>
</dbReference>
<name>A0A1Y2M6Q1_EPING</name>
<organism evidence="2 3">
    <name type="scientific">Epicoccum nigrum</name>
    <name type="common">Soil fungus</name>
    <name type="synonym">Epicoccum purpurascens</name>
    <dbReference type="NCBI Taxonomy" id="105696"/>
    <lineage>
        <taxon>Eukaryota</taxon>
        <taxon>Fungi</taxon>
        <taxon>Dikarya</taxon>
        <taxon>Ascomycota</taxon>
        <taxon>Pezizomycotina</taxon>
        <taxon>Dothideomycetes</taxon>
        <taxon>Pleosporomycetidae</taxon>
        <taxon>Pleosporales</taxon>
        <taxon>Pleosporineae</taxon>
        <taxon>Didymellaceae</taxon>
        <taxon>Epicoccum</taxon>
    </lineage>
</organism>
<dbReference type="EMBL" id="KZ107840">
    <property type="protein sequence ID" value="OSS51760.1"/>
    <property type="molecule type" value="Genomic_DNA"/>
</dbReference>
<evidence type="ECO:0000313" key="3">
    <source>
        <dbReference type="Proteomes" id="UP000193240"/>
    </source>
</evidence>
<feature type="domain" description="DUF7730" evidence="1">
    <location>
        <begin position="4"/>
        <end position="131"/>
    </location>
</feature>